<reference evidence="1 2" key="1">
    <citation type="submission" date="2020-07" db="EMBL/GenBank/DDBJ databases">
        <title>Description of Kordia aestuariivivens sp. nov., isolated from a tidal flat.</title>
        <authorList>
            <person name="Park S."/>
            <person name="Yoon J.-H."/>
        </authorList>
    </citation>
    <scope>NUCLEOTIDE SEQUENCE [LARGE SCALE GENOMIC DNA]</scope>
    <source>
        <strain evidence="1 2">YSTF-M3</strain>
    </source>
</reference>
<dbReference type="RefSeq" id="WP_187561247.1">
    <property type="nucleotide sequence ID" value="NZ_JACGWS010000003.1"/>
</dbReference>
<organism evidence="1 2">
    <name type="scientific">Kordia aestuariivivens</name>
    <dbReference type="NCBI Taxonomy" id="2759037"/>
    <lineage>
        <taxon>Bacteria</taxon>
        <taxon>Pseudomonadati</taxon>
        <taxon>Bacteroidota</taxon>
        <taxon>Flavobacteriia</taxon>
        <taxon>Flavobacteriales</taxon>
        <taxon>Flavobacteriaceae</taxon>
        <taxon>Kordia</taxon>
    </lineage>
</organism>
<accession>A0ABR7Q6K2</accession>
<evidence type="ECO:0008006" key="3">
    <source>
        <dbReference type="Google" id="ProtNLM"/>
    </source>
</evidence>
<evidence type="ECO:0000313" key="1">
    <source>
        <dbReference type="EMBL" id="MBC8754199.1"/>
    </source>
</evidence>
<sequence length="102" mass="11886">MPKKEIIGTWASQSNPEYTLEFLQNGIGKDYYANKEGKNYHYTIATQCDEYSTYRSLFVKITDDQGESSRCYELKGVNERNDGTLVLVDMENNEEYVYTKIQ</sequence>
<proteinExistence type="predicted"/>
<comment type="caution">
    <text evidence="1">The sequence shown here is derived from an EMBL/GenBank/DDBJ whole genome shotgun (WGS) entry which is preliminary data.</text>
</comment>
<dbReference type="Proteomes" id="UP000619238">
    <property type="component" value="Unassembled WGS sequence"/>
</dbReference>
<evidence type="ECO:0000313" key="2">
    <source>
        <dbReference type="Proteomes" id="UP000619238"/>
    </source>
</evidence>
<gene>
    <name evidence="1" type="ORF">H2O64_05915</name>
</gene>
<name>A0ABR7Q6K2_9FLAO</name>
<keyword evidence="2" id="KW-1185">Reference proteome</keyword>
<dbReference type="EMBL" id="JACGWS010000003">
    <property type="protein sequence ID" value="MBC8754199.1"/>
    <property type="molecule type" value="Genomic_DNA"/>
</dbReference>
<protein>
    <recommendedName>
        <fullName evidence="3">Lipocalin-like domain-containing protein</fullName>
    </recommendedName>
</protein>